<evidence type="ECO:0000256" key="1">
    <source>
        <dbReference type="ARBA" id="ARBA00022723"/>
    </source>
</evidence>
<evidence type="ECO:0000256" key="2">
    <source>
        <dbReference type="ARBA" id="ARBA00023004"/>
    </source>
</evidence>
<evidence type="ECO:0000313" key="5">
    <source>
        <dbReference type="EMBL" id="KAL3735341.1"/>
    </source>
</evidence>
<comment type="similarity">
    <text evidence="3">Belongs to the iron/ascorbate-dependent oxidoreductase family.</text>
</comment>
<dbReference type="Pfam" id="PF03171">
    <property type="entry name" value="2OG-FeII_Oxy"/>
    <property type="match status" value="1"/>
</dbReference>
<name>A0ABD3KEE3_EUCGL</name>
<dbReference type="GO" id="GO:0046872">
    <property type="term" value="F:metal ion binding"/>
    <property type="evidence" value="ECO:0007669"/>
    <property type="project" value="UniProtKB-KW"/>
</dbReference>
<evidence type="ECO:0000313" key="6">
    <source>
        <dbReference type="Proteomes" id="UP001634007"/>
    </source>
</evidence>
<gene>
    <name evidence="5" type="ORF">ACJRO7_024468</name>
</gene>
<dbReference type="Pfam" id="PF14226">
    <property type="entry name" value="DIOX_N"/>
    <property type="match status" value="1"/>
</dbReference>
<evidence type="ECO:0000256" key="3">
    <source>
        <dbReference type="RuleBase" id="RU003682"/>
    </source>
</evidence>
<accession>A0ABD3KEE3</accession>
<keyword evidence="3" id="KW-0560">Oxidoreductase</keyword>
<protein>
    <recommendedName>
        <fullName evidence="4">Fe2OG dioxygenase domain-containing protein</fullName>
    </recommendedName>
</protein>
<dbReference type="InterPro" id="IPR044861">
    <property type="entry name" value="IPNS-like_FE2OG_OXY"/>
</dbReference>
<dbReference type="InterPro" id="IPR005123">
    <property type="entry name" value="Oxoglu/Fe-dep_dioxygenase_dom"/>
</dbReference>
<dbReference type="InterPro" id="IPR050231">
    <property type="entry name" value="Iron_ascorbate_oxido_reductase"/>
</dbReference>
<dbReference type="SUPFAM" id="SSF51197">
    <property type="entry name" value="Clavaminate synthase-like"/>
    <property type="match status" value="1"/>
</dbReference>
<sequence length="334" mass="38021">MIGTKMATQIPVIAFSEECMKPGTSSWKKACKVIVQALEDQGCFIVDHPNVPLGLHDSVFSVTEDLFDLPHETKIKNTNFKPSHGYIPKVPGTPLLEGMNIDGAEKLEECEKFTSIMWPSGNDHFRKTVHDYGKFIAEIEKVVFRMVCESYGVEKCYDPYIESCTYLLRFLKYNKPADLDASVNPIAHTDKSFLSYLHQNNIRGLEVRTKDGEWFTFEPSASTFMVMAGDACVAWSNGKIKACYHRVVVKEESQVRYSLGTFSYAKEESQVRYSLGTFSYVSGMIETPKEFIDEVHPQQYKPFNHIDFLCYYDSSDNRIKAESLINTYCGVRAN</sequence>
<keyword evidence="1 3" id="KW-0479">Metal-binding</keyword>
<dbReference type="PANTHER" id="PTHR47990">
    <property type="entry name" value="2-OXOGLUTARATE (2OG) AND FE(II)-DEPENDENT OXYGENASE SUPERFAMILY PROTEIN-RELATED"/>
    <property type="match status" value="1"/>
</dbReference>
<dbReference type="AlphaFoldDB" id="A0ABD3KEE3"/>
<proteinExistence type="inferred from homology"/>
<keyword evidence="2 3" id="KW-0408">Iron</keyword>
<comment type="caution">
    <text evidence="5">The sequence shown here is derived from an EMBL/GenBank/DDBJ whole genome shotgun (WGS) entry which is preliminary data.</text>
</comment>
<feature type="domain" description="Fe2OG dioxygenase" evidence="4">
    <location>
        <begin position="160"/>
        <end position="266"/>
    </location>
</feature>
<keyword evidence="6" id="KW-1185">Reference proteome</keyword>
<dbReference type="Gene3D" id="2.60.120.330">
    <property type="entry name" value="B-lactam Antibiotic, Isopenicillin N Synthase, Chain"/>
    <property type="match status" value="1"/>
</dbReference>
<dbReference type="EMBL" id="JBJKBG010000006">
    <property type="protein sequence ID" value="KAL3735341.1"/>
    <property type="molecule type" value="Genomic_DNA"/>
</dbReference>
<dbReference type="GO" id="GO:0016491">
    <property type="term" value="F:oxidoreductase activity"/>
    <property type="evidence" value="ECO:0007669"/>
    <property type="project" value="UniProtKB-KW"/>
</dbReference>
<dbReference type="InterPro" id="IPR026992">
    <property type="entry name" value="DIOX_N"/>
</dbReference>
<dbReference type="InterPro" id="IPR027443">
    <property type="entry name" value="IPNS-like_sf"/>
</dbReference>
<dbReference type="PROSITE" id="PS51471">
    <property type="entry name" value="FE2OG_OXY"/>
    <property type="match status" value="1"/>
</dbReference>
<evidence type="ECO:0000259" key="4">
    <source>
        <dbReference type="PROSITE" id="PS51471"/>
    </source>
</evidence>
<reference evidence="5 6" key="1">
    <citation type="submission" date="2024-11" db="EMBL/GenBank/DDBJ databases">
        <title>Chromosome-level genome assembly of Eucalyptus globulus Labill. provides insights into its genome evolution.</title>
        <authorList>
            <person name="Li X."/>
        </authorList>
    </citation>
    <scope>NUCLEOTIDE SEQUENCE [LARGE SCALE GENOMIC DNA]</scope>
    <source>
        <strain evidence="5">CL2024</strain>
        <tissue evidence="5">Fresh tender leaves</tissue>
    </source>
</reference>
<organism evidence="5 6">
    <name type="scientific">Eucalyptus globulus</name>
    <name type="common">Tasmanian blue gum</name>
    <dbReference type="NCBI Taxonomy" id="34317"/>
    <lineage>
        <taxon>Eukaryota</taxon>
        <taxon>Viridiplantae</taxon>
        <taxon>Streptophyta</taxon>
        <taxon>Embryophyta</taxon>
        <taxon>Tracheophyta</taxon>
        <taxon>Spermatophyta</taxon>
        <taxon>Magnoliopsida</taxon>
        <taxon>eudicotyledons</taxon>
        <taxon>Gunneridae</taxon>
        <taxon>Pentapetalae</taxon>
        <taxon>rosids</taxon>
        <taxon>malvids</taxon>
        <taxon>Myrtales</taxon>
        <taxon>Myrtaceae</taxon>
        <taxon>Myrtoideae</taxon>
        <taxon>Eucalypteae</taxon>
        <taxon>Eucalyptus</taxon>
    </lineage>
</organism>
<dbReference type="Proteomes" id="UP001634007">
    <property type="component" value="Unassembled WGS sequence"/>
</dbReference>